<accession>A0AAW3JP81</accession>
<dbReference type="Gene3D" id="2.60.40.1080">
    <property type="match status" value="1"/>
</dbReference>
<comment type="caution">
    <text evidence="10">The sequence shown here is derived from an EMBL/GenBank/DDBJ whole genome shotgun (WGS) entry which is preliminary data.</text>
</comment>
<dbReference type="RefSeq" id="WP_055946565.1">
    <property type="nucleotide sequence ID" value="NZ_JAQDCV010000017.1"/>
</dbReference>
<dbReference type="Pfam" id="PF00150">
    <property type="entry name" value="Cellulase"/>
    <property type="match status" value="1"/>
</dbReference>
<keyword evidence="11" id="KW-1185">Reference proteome</keyword>
<proteinExistence type="inferred from homology"/>
<dbReference type="PANTHER" id="PTHR31297">
    <property type="entry name" value="GLUCAN ENDO-1,6-BETA-GLUCOSIDASE B"/>
    <property type="match status" value="1"/>
</dbReference>
<keyword evidence="5" id="KW-0326">Glycosidase</keyword>
<dbReference type="SUPFAM" id="SSF51445">
    <property type="entry name" value="(Trans)glycosidases"/>
    <property type="match status" value="1"/>
</dbReference>
<dbReference type="Gene3D" id="3.20.20.80">
    <property type="entry name" value="Glycosidases"/>
    <property type="match status" value="1"/>
</dbReference>
<keyword evidence="3" id="KW-0136">Cellulose degradation</keyword>
<reference evidence="10 11" key="1">
    <citation type="submission" date="2015-10" db="EMBL/GenBank/DDBJ databases">
        <title>Butyribacter intestini gen. nov., sp. nov., a butyric acid-producing bacterium of the family Lachnospiraceae isolated from the human faeces.</title>
        <authorList>
            <person name="Zou Y."/>
            <person name="Xue W."/>
            <person name="Luo G."/>
            <person name="Lv M."/>
        </authorList>
    </citation>
    <scope>NUCLEOTIDE SEQUENCE [LARGE SCALE GENOMIC DNA]</scope>
    <source>
        <strain evidence="10 11">TF01-11</strain>
    </source>
</reference>
<dbReference type="GO" id="GO:0008422">
    <property type="term" value="F:beta-glucosidase activity"/>
    <property type="evidence" value="ECO:0007669"/>
    <property type="project" value="TreeGrafter"/>
</dbReference>
<dbReference type="SUPFAM" id="SSF49373">
    <property type="entry name" value="Invasin/intimin cell-adhesion fragments"/>
    <property type="match status" value="1"/>
</dbReference>
<evidence type="ECO:0000256" key="2">
    <source>
        <dbReference type="ARBA" id="ARBA00022801"/>
    </source>
</evidence>
<organism evidence="10 11">
    <name type="scientific">Butyribacter intestini</name>
    <dbReference type="NCBI Taxonomy" id="1703332"/>
    <lineage>
        <taxon>Bacteria</taxon>
        <taxon>Bacillati</taxon>
        <taxon>Bacillota</taxon>
        <taxon>Clostridia</taxon>
        <taxon>Lachnospirales</taxon>
        <taxon>Lachnospiraceae</taxon>
        <taxon>Butyribacter</taxon>
    </lineage>
</organism>
<evidence type="ECO:0000256" key="5">
    <source>
        <dbReference type="ARBA" id="ARBA00023295"/>
    </source>
</evidence>
<feature type="chain" id="PRO_5043722144" description="Cellulase" evidence="7">
    <location>
        <begin position="31"/>
        <end position="711"/>
    </location>
</feature>
<protein>
    <recommendedName>
        <fullName evidence="12">Cellulase</fullName>
    </recommendedName>
</protein>
<dbReference type="GO" id="GO:0005576">
    <property type="term" value="C:extracellular region"/>
    <property type="evidence" value="ECO:0007669"/>
    <property type="project" value="TreeGrafter"/>
</dbReference>
<feature type="domain" description="BIG2" evidence="9">
    <location>
        <begin position="35"/>
        <end position="95"/>
    </location>
</feature>
<keyword evidence="4" id="KW-0119">Carbohydrate metabolism</keyword>
<evidence type="ECO:0000256" key="7">
    <source>
        <dbReference type="SAM" id="SignalP"/>
    </source>
</evidence>
<evidence type="ECO:0000313" key="10">
    <source>
        <dbReference type="EMBL" id="KQC84201.1"/>
    </source>
</evidence>
<evidence type="ECO:0008006" key="12">
    <source>
        <dbReference type="Google" id="ProtNLM"/>
    </source>
</evidence>
<evidence type="ECO:0000259" key="8">
    <source>
        <dbReference type="Pfam" id="PF00150"/>
    </source>
</evidence>
<dbReference type="Proteomes" id="UP000050833">
    <property type="component" value="Unassembled WGS sequence"/>
</dbReference>
<dbReference type="InterPro" id="IPR003343">
    <property type="entry name" value="Big_2"/>
</dbReference>
<name>A0AAW3JP81_9FIRM</name>
<dbReference type="EMBL" id="LLKB01000007">
    <property type="protein sequence ID" value="KQC84201.1"/>
    <property type="molecule type" value="Genomic_DNA"/>
</dbReference>
<evidence type="ECO:0000313" key="11">
    <source>
        <dbReference type="Proteomes" id="UP000050833"/>
    </source>
</evidence>
<keyword evidence="2" id="KW-0378">Hydrolase</keyword>
<dbReference type="InterPro" id="IPR008964">
    <property type="entry name" value="Invasin/intimin_cell_adhesion"/>
</dbReference>
<dbReference type="PANTHER" id="PTHR31297:SF41">
    <property type="entry name" value="ENDOGLUCANASE, PUTATIVE (AFU_ORTHOLOGUE AFUA_5G01830)-RELATED"/>
    <property type="match status" value="1"/>
</dbReference>
<evidence type="ECO:0000256" key="1">
    <source>
        <dbReference type="ARBA" id="ARBA00005641"/>
    </source>
</evidence>
<comment type="similarity">
    <text evidence="1">Belongs to the glycosyl hydrolase 5 (cellulase A) family.</text>
</comment>
<dbReference type="GO" id="GO:0009986">
    <property type="term" value="C:cell surface"/>
    <property type="evidence" value="ECO:0007669"/>
    <property type="project" value="TreeGrafter"/>
</dbReference>
<dbReference type="InterPro" id="IPR050386">
    <property type="entry name" value="Glycosyl_hydrolase_5"/>
</dbReference>
<dbReference type="InterPro" id="IPR017853">
    <property type="entry name" value="GH"/>
</dbReference>
<dbReference type="Pfam" id="PF02368">
    <property type="entry name" value="Big_2"/>
    <property type="match status" value="1"/>
</dbReference>
<dbReference type="AlphaFoldDB" id="A0AAW3JP81"/>
<feature type="signal peptide" evidence="7">
    <location>
        <begin position="1"/>
        <end position="30"/>
    </location>
</feature>
<evidence type="ECO:0000256" key="4">
    <source>
        <dbReference type="ARBA" id="ARBA00023277"/>
    </source>
</evidence>
<evidence type="ECO:0000256" key="6">
    <source>
        <dbReference type="ARBA" id="ARBA00023326"/>
    </source>
</evidence>
<keyword evidence="7" id="KW-0732">Signal</keyword>
<gene>
    <name evidence="10" type="ORF">APZ18_14985</name>
</gene>
<dbReference type="InterPro" id="IPR001547">
    <property type="entry name" value="Glyco_hydro_5"/>
</dbReference>
<dbReference type="GO" id="GO:0030245">
    <property type="term" value="P:cellulose catabolic process"/>
    <property type="evidence" value="ECO:0007669"/>
    <property type="project" value="UniProtKB-KW"/>
</dbReference>
<sequence>MRKKFFKKCLASTMALALVITGTNSIPALAAKKASVSLKKTSVSVTVGKNVKLSVVKKNVKKVKTTTWTSKKKSIASVTKKGVVTGKKAGSTTVTCKISYLPVSSKKYITKTLTCKVKVIKKSAATPTASPVNYKGDDTSNIGEAREVSIAGGISDKMTVKDNGKMRTNLSSQELIKKEMGIGINLGNTMEATKAANEKDNFSNATDYETAWGAPVTTQKYIDAIHSYGFNTIRVPVAWTSMVKENDTTYTINEKMLGRVEEIVNYALNDGMYVIINDHFDYGWWGKFGACTEDANGNKIADETTRAEALKRYERYWEQISERFKGYSDHLIFESANEEFGNHINDYNLGFNTAVNGVTGNLTVAECYTLTNKLNQDFVDIVRKSGGNNENRHLLLAGYNTNIKSTLDDSYKMPKDTDANGTSKLSVSVHYYDPWGFCGDDAHGTYTEQDKKHTEETFDSLKKFTDAGYGVIIGECGVCNPKQVGVTTCLNDVITLAKERGLLPVLWETPGSYFDREKCIMLYKDIAEFFNNLTGSNGNTKDITARSDDPVVEITPVDVPADATPVWSWTGKWKKNDGSNIGLDGNKVTSTDESKFIQKESCTDDSKIQFNSWGYQTFLQLDWNQFKKPCIKVTFEDSSEDATGELMLSTTDKADGSSTDRQNYPNSSWAGKGFILPESMITSLKGSNPVLNLTFGNAPTVTSIAVYEMGQ</sequence>
<feature type="domain" description="Glycoside hydrolase family 5" evidence="8">
    <location>
        <begin position="202"/>
        <end position="508"/>
    </location>
</feature>
<evidence type="ECO:0000259" key="9">
    <source>
        <dbReference type="Pfam" id="PF02368"/>
    </source>
</evidence>
<keyword evidence="6" id="KW-0624">Polysaccharide degradation</keyword>
<evidence type="ECO:0000256" key="3">
    <source>
        <dbReference type="ARBA" id="ARBA00023001"/>
    </source>
</evidence>